<gene>
    <name evidence="1" type="ORF">H7B67_28880</name>
</gene>
<reference evidence="1 2" key="1">
    <citation type="submission" date="2020-08" db="EMBL/GenBank/DDBJ databases">
        <title>Cohnella phylogeny.</title>
        <authorList>
            <person name="Dunlap C."/>
        </authorList>
    </citation>
    <scope>NUCLEOTIDE SEQUENCE [LARGE SCALE GENOMIC DNA]</scope>
    <source>
        <strain evidence="1 2">DSM 25241</strain>
    </source>
</reference>
<dbReference type="Proteomes" id="UP000535838">
    <property type="component" value="Unassembled WGS sequence"/>
</dbReference>
<protein>
    <submittedName>
        <fullName evidence="1">Uncharacterized protein</fullName>
    </submittedName>
</protein>
<dbReference type="RefSeq" id="WP_185123368.1">
    <property type="nucleotide sequence ID" value="NZ_JACJVQ010000028.1"/>
</dbReference>
<accession>A0A841T650</accession>
<dbReference type="EMBL" id="JACJVQ010000028">
    <property type="protein sequence ID" value="MBB6638165.1"/>
    <property type="molecule type" value="Genomic_DNA"/>
</dbReference>
<name>A0A841T650_9BACL</name>
<sequence length="86" mass="9786">MKEDISFSEKTKVMTVMLKRLSVDDIKTLQQLASGGLSLEKKKEAKAIILEKLSEKEYDELIEIAKKYGLSQGKSYEDSQQEDLTN</sequence>
<dbReference type="AlphaFoldDB" id="A0A841T650"/>
<proteinExistence type="predicted"/>
<evidence type="ECO:0000313" key="2">
    <source>
        <dbReference type="Proteomes" id="UP000535838"/>
    </source>
</evidence>
<comment type="caution">
    <text evidence="1">The sequence shown here is derived from an EMBL/GenBank/DDBJ whole genome shotgun (WGS) entry which is preliminary data.</text>
</comment>
<keyword evidence="2" id="KW-1185">Reference proteome</keyword>
<organism evidence="1 2">
    <name type="scientific">Cohnella thailandensis</name>
    <dbReference type="NCBI Taxonomy" id="557557"/>
    <lineage>
        <taxon>Bacteria</taxon>
        <taxon>Bacillati</taxon>
        <taxon>Bacillota</taxon>
        <taxon>Bacilli</taxon>
        <taxon>Bacillales</taxon>
        <taxon>Paenibacillaceae</taxon>
        <taxon>Cohnella</taxon>
    </lineage>
</organism>
<evidence type="ECO:0000313" key="1">
    <source>
        <dbReference type="EMBL" id="MBB6638165.1"/>
    </source>
</evidence>